<dbReference type="AlphaFoldDB" id="A0AAN6UHJ9"/>
<comment type="caution">
    <text evidence="1">The sequence shown here is derived from an EMBL/GenBank/DDBJ whole genome shotgun (WGS) entry which is preliminary data.</text>
</comment>
<reference evidence="1" key="1">
    <citation type="journal article" date="2023" name="Mol. Phylogenet. Evol.">
        <title>Genome-scale phylogeny and comparative genomics of the fungal order Sordariales.</title>
        <authorList>
            <person name="Hensen N."/>
            <person name="Bonometti L."/>
            <person name="Westerberg I."/>
            <person name="Brannstrom I.O."/>
            <person name="Guillou S."/>
            <person name="Cros-Aarteil S."/>
            <person name="Calhoun S."/>
            <person name="Haridas S."/>
            <person name="Kuo A."/>
            <person name="Mondo S."/>
            <person name="Pangilinan J."/>
            <person name="Riley R."/>
            <person name="LaButti K."/>
            <person name="Andreopoulos B."/>
            <person name="Lipzen A."/>
            <person name="Chen C."/>
            <person name="Yan M."/>
            <person name="Daum C."/>
            <person name="Ng V."/>
            <person name="Clum A."/>
            <person name="Steindorff A."/>
            <person name="Ohm R.A."/>
            <person name="Martin F."/>
            <person name="Silar P."/>
            <person name="Natvig D.O."/>
            <person name="Lalanne C."/>
            <person name="Gautier V."/>
            <person name="Ament-Velasquez S.L."/>
            <person name="Kruys A."/>
            <person name="Hutchinson M.I."/>
            <person name="Powell A.J."/>
            <person name="Barry K."/>
            <person name="Miller A.N."/>
            <person name="Grigoriev I.V."/>
            <person name="Debuchy R."/>
            <person name="Gladieux P."/>
            <person name="Hiltunen Thoren M."/>
            <person name="Johannesson H."/>
        </authorList>
    </citation>
    <scope>NUCLEOTIDE SEQUENCE</scope>
    <source>
        <strain evidence="1">CBS 123565</strain>
    </source>
</reference>
<organism evidence="1 2">
    <name type="scientific">Trichocladium antarcticum</name>
    <dbReference type="NCBI Taxonomy" id="1450529"/>
    <lineage>
        <taxon>Eukaryota</taxon>
        <taxon>Fungi</taxon>
        <taxon>Dikarya</taxon>
        <taxon>Ascomycota</taxon>
        <taxon>Pezizomycotina</taxon>
        <taxon>Sordariomycetes</taxon>
        <taxon>Sordariomycetidae</taxon>
        <taxon>Sordariales</taxon>
        <taxon>Chaetomiaceae</taxon>
        <taxon>Trichocladium</taxon>
    </lineage>
</organism>
<keyword evidence="2" id="KW-1185">Reference proteome</keyword>
<proteinExistence type="predicted"/>
<sequence>MSSYQVTGFPCRMRAGPAQSLLCLSVAISIPRISRALASRRCSVLLQTHEIDRAVEPLSQRYHEKKMEKMAGELAKLLPRQTPRSVRPNPPTGPWVSVADGHAQTLLAGTCLAVSLPSLRLLPPCGVGVGIGEGGESNQE</sequence>
<reference evidence="1" key="2">
    <citation type="submission" date="2023-05" db="EMBL/GenBank/DDBJ databases">
        <authorList>
            <consortium name="Lawrence Berkeley National Laboratory"/>
            <person name="Steindorff A."/>
            <person name="Hensen N."/>
            <person name="Bonometti L."/>
            <person name="Westerberg I."/>
            <person name="Brannstrom I.O."/>
            <person name="Guillou S."/>
            <person name="Cros-Aarteil S."/>
            <person name="Calhoun S."/>
            <person name="Haridas S."/>
            <person name="Kuo A."/>
            <person name="Mondo S."/>
            <person name="Pangilinan J."/>
            <person name="Riley R."/>
            <person name="Labutti K."/>
            <person name="Andreopoulos B."/>
            <person name="Lipzen A."/>
            <person name="Chen C."/>
            <person name="Yanf M."/>
            <person name="Daum C."/>
            <person name="Ng V."/>
            <person name="Clum A."/>
            <person name="Ohm R."/>
            <person name="Martin F."/>
            <person name="Silar P."/>
            <person name="Natvig D."/>
            <person name="Lalanne C."/>
            <person name="Gautier V."/>
            <person name="Ament-Velasquez S.L."/>
            <person name="Kruys A."/>
            <person name="Hutchinson M.I."/>
            <person name="Powell A.J."/>
            <person name="Barry K."/>
            <person name="Miller A.N."/>
            <person name="Grigoriev I.V."/>
            <person name="Debuchy R."/>
            <person name="Gladieux P."/>
            <person name="Thoren M.H."/>
            <person name="Johannesson H."/>
        </authorList>
    </citation>
    <scope>NUCLEOTIDE SEQUENCE</scope>
    <source>
        <strain evidence="1">CBS 123565</strain>
    </source>
</reference>
<name>A0AAN6UHJ9_9PEZI</name>
<dbReference type="EMBL" id="MU853414">
    <property type="protein sequence ID" value="KAK4132850.1"/>
    <property type="molecule type" value="Genomic_DNA"/>
</dbReference>
<gene>
    <name evidence="1" type="ORF">BT67DRAFT_62683</name>
</gene>
<dbReference type="Proteomes" id="UP001304895">
    <property type="component" value="Unassembled WGS sequence"/>
</dbReference>
<protein>
    <submittedName>
        <fullName evidence="1">Uncharacterized protein</fullName>
    </submittedName>
</protein>
<accession>A0AAN6UHJ9</accession>
<evidence type="ECO:0000313" key="2">
    <source>
        <dbReference type="Proteomes" id="UP001304895"/>
    </source>
</evidence>
<evidence type="ECO:0000313" key="1">
    <source>
        <dbReference type="EMBL" id="KAK4132850.1"/>
    </source>
</evidence>